<evidence type="ECO:0000256" key="4">
    <source>
        <dbReference type="ARBA" id="ARBA00023136"/>
    </source>
</evidence>
<dbReference type="Pfam" id="PF04932">
    <property type="entry name" value="Wzy_C"/>
    <property type="match status" value="1"/>
</dbReference>
<dbReference type="EMBL" id="SNVV01000006">
    <property type="protein sequence ID" value="TDN52492.1"/>
    <property type="molecule type" value="Genomic_DNA"/>
</dbReference>
<organism evidence="7 8">
    <name type="scientific">Azoarcus indigens</name>
    <dbReference type="NCBI Taxonomy" id="29545"/>
    <lineage>
        <taxon>Bacteria</taxon>
        <taxon>Pseudomonadati</taxon>
        <taxon>Pseudomonadota</taxon>
        <taxon>Betaproteobacteria</taxon>
        <taxon>Rhodocyclales</taxon>
        <taxon>Zoogloeaceae</taxon>
        <taxon>Azoarcus</taxon>
    </lineage>
</organism>
<comment type="caution">
    <text evidence="7">The sequence shown here is derived from an EMBL/GenBank/DDBJ whole genome shotgun (WGS) entry which is preliminary data.</text>
</comment>
<evidence type="ECO:0000256" key="1">
    <source>
        <dbReference type="ARBA" id="ARBA00004141"/>
    </source>
</evidence>
<evidence type="ECO:0000313" key="7">
    <source>
        <dbReference type="EMBL" id="TDN52492.1"/>
    </source>
</evidence>
<evidence type="ECO:0000259" key="6">
    <source>
        <dbReference type="Pfam" id="PF04932"/>
    </source>
</evidence>
<comment type="subcellular location">
    <subcellularLocation>
        <location evidence="1">Membrane</location>
        <topology evidence="1">Multi-pass membrane protein</topology>
    </subcellularLocation>
</comment>
<feature type="transmembrane region" description="Helical" evidence="5">
    <location>
        <begin position="139"/>
        <end position="158"/>
    </location>
</feature>
<feature type="transmembrane region" description="Helical" evidence="5">
    <location>
        <begin position="378"/>
        <end position="394"/>
    </location>
</feature>
<feature type="transmembrane region" description="Helical" evidence="5">
    <location>
        <begin position="54"/>
        <end position="71"/>
    </location>
</feature>
<protein>
    <submittedName>
        <fullName evidence="7">O-antigen ligase</fullName>
    </submittedName>
</protein>
<evidence type="ECO:0000256" key="3">
    <source>
        <dbReference type="ARBA" id="ARBA00022989"/>
    </source>
</evidence>
<evidence type="ECO:0000256" key="5">
    <source>
        <dbReference type="SAM" id="Phobius"/>
    </source>
</evidence>
<feature type="transmembrane region" description="Helical" evidence="5">
    <location>
        <begin position="115"/>
        <end position="133"/>
    </location>
</feature>
<dbReference type="PANTHER" id="PTHR37422">
    <property type="entry name" value="TEICHURONIC ACID BIOSYNTHESIS PROTEIN TUAE"/>
    <property type="match status" value="1"/>
</dbReference>
<evidence type="ECO:0000313" key="8">
    <source>
        <dbReference type="Proteomes" id="UP000295129"/>
    </source>
</evidence>
<dbReference type="InterPro" id="IPR051533">
    <property type="entry name" value="WaaL-like"/>
</dbReference>
<feature type="transmembrane region" description="Helical" evidence="5">
    <location>
        <begin position="349"/>
        <end position="372"/>
    </location>
</feature>
<keyword evidence="4 5" id="KW-0472">Membrane</keyword>
<dbReference type="GO" id="GO:0016874">
    <property type="term" value="F:ligase activity"/>
    <property type="evidence" value="ECO:0007669"/>
    <property type="project" value="UniProtKB-KW"/>
</dbReference>
<feature type="transmembrane region" description="Helical" evidence="5">
    <location>
        <begin position="170"/>
        <end position="193"/>
    </location>
</feature>
<feature type="transmembrane region" description="Helical" evidence="5">
    <location>
        <begin position="243"/>
        <end position="264"/>
    </location>
</feature>
<sequence length="411" mass="44974">MDARLPSRGKGIAPPPHPFGARWAGWLQEYVLPTGLLVLLTGMLWAAERPEYHTLFYSLVAFPAFLLLFHQRDALTALLRSPIFLGFLAFSAYVMLSIAWSDTDKSVGSMLKRPLYIALLFLAATQLALSNPLRLSNVVRLATAVASIGGLLALFLFFNSDESRLDGYRALSNPILTAHVFGFFLAITISTLIIEGVGRRPWRVFALLVFIAAILATGSRGGLAAGSAAVVTASALWPNRRGAVACAILVVGTLAIVLVAPEVITQRGLSLRPQIWEQALSEIRQRPWLGYGYDSYIMLTVPGVTERFPDTHNMLLAVLRQEGIIGLALWLGMHFAAAWSAWRYRQHPAVVVCAVALASGFTASLTEGISYLSRPKEHWFLIWIPLSLLAAACIEARRNEQAEGAEPVRRG</sequence>
<dbReference type="InterPro" id="IPR007016">
    <property type="entry name" value="O-antigen_ligase-rel_domated"/>
</dbReference>
<feature type="transmembrane region" description="Helical" evidence="5">
    <location>
        <begin position="205"/>
        <end position="231"/>
    </location>
</feature>
<dbReference type="GO" id="GO:0016020">
    <property type="term" value="C:membrane"/>
    <property type="evidence" value="ECO:0007669"/>
    <property type="project" value="UniProtKB-SubCell"/>
</dbReference>
<feature type="transmembrane region" description="Helical" evidence="5">
    <location>
        <begin position="30"/>
        <end position="47"/>
    </location>
</feature>
<proteinExistence type="predicted"/>
<reference evidence="7 8" key="1">
    <citation type="submission" date="2019-03" db="EMBL/GenBank/DDBJ databases">
        <title>Genomic Encyclopedia of Type Strains, Phase IV (KMG-IV): sequencing the most valuable type-strain genomes for metagenomic binning, comparative biology and taxonomic classification.</title>
        <authorList>
            <person name="Goeker M."/>
        </authorList>
    </citation>
    <scope>NUCLEOTIDE SEQUENCE [LARGE SCALE GENOMIC DNA]</scope>
    <source>
        <strain evidence="7 8">DSM 12121</strain>
    </source>
</reference>
<dbReference type="Proteomes" id="UP000295129">
    <property type="component" value="Unassembled WGS sequence"/>
</dbReference>
<dbReference type="AlphaFoldDB" id="A0A4V3BMY2"/>
<keyword evidence="3 5" id="KW-1133">Transmembrane helix</keyword>
<accession>A0A4V3BMY2</accession>
<dbReference type="PANTHER" id="PTHR37422:SF13">
    <property type="entry name" value="LIPOPOLYSACCHARIDE BIOSYNTHESIS PROTEIN PA4999-RELATED"/>
    <property type="match status" value="1"/>
</dbReference>
<keyword evidence="8" id="KW-1185">Reference proteome</keyword>
<keyword evidence="2 5" id="KW-0812">Transmembrane</keyword>
<keyword evidence="7" id="KW-0436">Ligase</keyword>
<feature type="transmembrane region" description="Helical" evidence="5">
    <location>
        <begin position="83"/>
        <end position="103"/>
    </location>
</feature>
<name>A0A4V3BMY2_9RHOO</name>
<gene>
    <name evidence="7" type="ORF">C7389_106192</name>
</gene>
<evidence type="ECO:0000256" key="2">
    <source>
        <dbReference type="ARBA" id="ARBA00022692"/>
    </source>
</evidence>
<feature type="domain" description="O-antigen ligase-related" evidence="6">
    <location>
        <begin position="205"/>
        <end position="331"/>
    </location>
</feature>